<dbReference type="PANTHER" id="PTHR36710">
    <property type="entry name" value="PECTINESTERASE INHIBITOR-LIKE"/>
    <property type="match status" value="1"/>
</dbReference>
<dbReference type="InterPro" id="IPR006501">
    <property type="entry name" value="Pectinesterase_inhib_dom"/>
</dbReference>
<dbReference type="InterPro" id="IPR035513">
    <property type="entry name" value="Invertase/methylesterase_inhib"/>
</dbReference>
<accession>A0A6A5NK35</accession>
<gene>
    <name evidence="4" type="ORF">Lalb_Chr14g0366251</name>
</gene>
<dbReference type="PANTHER" id="PTHR36710:SF20">
    <property type="entry name" value="PECTINESTERASE INHIBITOR DOMAIN PROTEIN"/>
    <property type="match status" value="1"/>
</dbReference>
<dbReference type="Pfam" id="PF04043">
    <property type="entry name" value="PMEI"/>
    <property type="match status" value="1"/>
</dbReference>
<dbReference type="NCBIfam" id="TIGR01614">
    <property type="entry name" value="PME_inhib"/>
    <property type="match status" value="1"/>
</dbReference>
<dbReference type="CDD" id="cd15797">
    <property type="entry name" value="PMEI"/>
    <property type="match status" value="1"/>
</dbReference>
<evidence type="ECO:0000313" key="5">
    <source>
        <dbReference type="Proteomes" id="UP000447434"/>
    </source>
</evidence>
<organism evidence="4 5">
    <name type="scientific">Lupinus albus</name>
    <name type="common">White lupine</name>
    <name type="synonym">Lupinus termis</name>
    <dbReference type="NCBI Taxonomy" id="3870"/>
    <lineage>
        <taxon>Eukaryota</taxon>
        <taxon>Viridiplantae</taxon>
        <taxon>Streptophyta</taxon>
        <taxon>Embryophyta</taxon>
        <taxon>Tracheophyta</taxon>
        <taxon>Spermatophyta</taxon>
        <taxon>Magnoliopsida</taxon>
        <taxon>eudicotyledons</taxon>
        <taxon>Gunneridae</taxon>
        <taxon>Pentapetalae</taxon>
        <taxon>rosids</taxon>
        <taxon>fabids</taxon>
        <taxon>Fabales</taxon>
        <taxon>Fabaceae</taxon>
        <taxon>Papilionoideae</taxon>
        <taxon>50 kb inversion clade</taxon>
        <taxon>genistoids sensu lato</taxon>
        <taxon>core genistoids</taxon>
        <taxon>Genisteae</taxon>
        <taxon>Lupinus</taxon>
    </lineage>
</organism>
<dbReference type="InterPro" id="IPR052421">
    <property type="entry name" value="PCW_Enzyme_Inhibitor"/>
</dbReference>
<name>A0A6A5NK35_LUPAL</name>
<evidence type="ECO:0000313" key="4">
    <source>
        <dbReference type="EMBL" id="KAE9599803.1"/>
    </source>
</evidence>
<comment type="caution">
    <text evidence="4">The sequence shown here is derived from an EMBL/GenBank/DDBJ whole genome shotgun (WGS) entry which is preliminary data.</text>
</comment>
<keyword evidence="2" id="KW-1015">Disulfide bond</keyword>
<dbReference type="OrthoDB" id="1413774at2759"/>
<dbReference type="AlphaFoldDB" id="A0A6A5NK35"/>
<sequence length="225" mass="25288">MAHFSITPSIISSLVLLFLLYAASSSASKVMDVKVIDAQARYPKLCLSVLKSEPGGAKRADLIILAQYPINAAHVKANNTVNQTNMLIPKSDSDHKAKAHYKIFLTHFNKNESALNDINYVQELLNKGNYFRVSITTGNVLTNVDDCLTGENPKGTPYANKFKLPQYPDVLNKLLRIFFVLRKYFEKVHVYLEVGHLIHIVYEIVNLVLILTIDVELIEIVIVFA</sequence>
<reference evidence="5" key="1">
    <citation type="journal article" date="2020" name="Nat. Commun.">
        <title>Genome sequence of the cluster root forming white lupin.</title>
        <authorList>
            <person name="Hufnagel B."/>
            <person name="Marques A."/>
            <person name="Soriano A."/>
            <person name="Marques L."/>
            <person name="Divol F."/>
            <person name="Doumas P."/>
            <person name="Sallet E."/>
            <person name="Mancinotti D."/>
            <person name="Carrere S."/>
            <person name="Marande W."/>
            <person name="Arribat S."/>
            <person name="Keller J."/>
            <person name="Huneau C."/>
            <person name="Blein T."/>
            <person name="Aime D."/>
            <person name="Laguerre M."/>
            <person name="Taylor J."/>
            <person name="Schubert V."/>
            <person name="Nelson M."/>
            <person name="Geu-Flores F."/>
            <person name="Crespi M."/>
            <person name="Gallardo-Guerrero K."/>
            <person name="Delaux P.-M."/>
            <person name="Salse J."/>
            <person name="Berges H."/>
            <person name="Guyot R."/>
            <person name="Gouzy J."/>
            <person name="Peret B."/>
        </authorList>
    </citation>
    <scope>NUCLEOTIDE SEQUENCE [LARGE SCALE GENOMIC DNA]</scope>
    <source>
        <strain evidence="5">cv. Amiga</strain>
    </source>
</reference>
<comment type="similarity">
    <text evidence="3">Belongs to the PMEI family.</text>
</comment>
<keyword evidence="5" id="KW-1185">Reference proteome</keyword>
<evidence type="ECO:0000256" key="1">
    <source>
        <dbReference type="ARBA" id="ARBA00022729"/>
    </source>
</evidence>
<dbReference type="InterPro" id="IPR034086">
    <property type="entry name" value="PMEI_plant"/>
</dbReference>
<dbReference type="Gene3D" id="1.20.140.40">
    <property type="entry name" value="Invertase/pectin methylesterase inhibitor family protein"/>
    <property type="match status" value="1"/>
</dbReference>
<dbReference type="EMBL" id="WOCE01000014">
    <property type="protein sequence ID" value="KAE9599803.1"/>
    <property type="molecule type" value="Genomic_DNA"/>
</dbReference>
<keyword evidence="1" id="KW-0732">Signal</keyword>
<proteinExistence type="inferred from homology"/>
<evidence type="ECO:0000256" key="3">
    <source>
        <dbReference type="ARBA" id="ARBA00038471"/>
    </source>
</evidence>
<dbReference type="GO" id="GO:0046910">
    <property type="term" value="F:pectinesterase inhibitor activity"/>
    <property type="evidence" value="ECO:0007669"/>
    <property type="project" value="InterPro"/>
</dbReference>
<evidence type="ECO:0000256" key="2">
    <source>
        <dbReference type="ARBA" id="ARBA00023157"/>
    </source>
</evidence>
<dbReference type="Proteomes" id="UP000447434">
    <property type="component" value="Chromosome 14"/>
</dbReference>
<protein>
    <submittedName>
        <fullName evidence="4">Putative pectinesterase inhibitor domain-containing protein</fullName>
    </submittedName>
</protein>
<dbReference type="SUPFAM" id="SSF101148">
    <property type="entry name" value="Plant invertase/pectin methylesterase inhibitor"/>
    <property type="match status" value="1"/>
</dbReference>